<keyword evidence="2" id="KW-1185">Reference proteome</keyword>
<comment type="caution">
    <text evidence="1">The sequence shown here is derived from an EMBL/GenBank/DDBJ whole genome shotgun (WGS) entry which is preliminary data.</text>
</comment>
<proteinExistence type="predicted"/>
<gene>
    <name evidence="1" type="ORF">NUW54_g221</name>
</gene>
<reference evidence="1" key="1">
    <citation type="submission" date="2022-08" db="EMBL/GenBank/DDBJ databases">
        <title>Genome Sequence of Pycnoporus sanguineus.</title>
        <authorList>
            <person name="Buettner E."/>
        </authorList>
    </citation>
    <scope>NUCLEOTIDE SEQUENCE</scope>
    <source>
        <strain evidence="1">CG-C14</strain>
    </source>
</reference>
<protein>
    <submittedName>
        <fullName evidence="1">Uncharacterized protein</fullName>
    </submittedName>
</protein>
<organism evidence="1 2">
    <name type="scientific">Trametes sanguinea</name>
    <dbReference type="NCBI Taxonomy" id="158606"/>
    <lineage>
        <taxon>Eukaryota</taxon>
        <taxon>Fungi</taxon>
        <taxon>Dikarya</taxon>
        <taxon>Basidiomycota</taxon>
        <taxon>Agaricomycotina</taxon>
        <taxon>Agaricomycetes</taxon>
        <taxon>Polyporales</taxon>
        <taxon>Polyporaceae</taxon>
        <taxon>Trametes</taxon>
    </lineage>
</organism>
<accession>A0ACC1QB49</accession>
<evidence type="ECO:0000313" key="2">
    <source>
        <dbReference type="Proteomes" id="UP001144978"/>
    </source>
</evidence>
<sequence length="666" mass="74644">MRLPKPREKPSRKGKGSSKGDDKKQEKSGTKKVLVTEEANRDSDDDLDSCSFTYTLTGEPNKVALTIISADAWLADIGTTVHIACNHANFSYVVTPGQMLCGAGSAPILVPARLIGKKTWDKWHHIFRHISMKSIMALKKHNMVASMTVNESKSPSEQCEAYIQAKHTTAPFPKKSETETAQIGDLTVMDLCGPASVRKIRGEHYFVMFTDAKACYSDMTFCKYKSEATTLFKAYNAGGEYVNDDFWDSLCKHRIGIDMATLELPAQNSITEHLNSTLMDHAMTIIIAAGLPKFLWPDAVEHITYLKNRSPTCGLVGITPVKAWTGKKPDIANLQEWGAKCWVLISQIKQTKLDLKFHMMHFFEMADGSKAWKHYNPTSQCIGKLQNLVFAIPNHTSSSVPEPTKGEYDFVELPAPALLERESSTDGEQATGGDLHPEQPRPSPPITPKAASFSQAPRLDYFKTFAPVICMDLLRLLLTIAAKRDMELAQFDGIGAYLNADLDEEIYMQQPPRYEEGSSPVVWLHKALYRLKQAGRQWNHHINKVLTSNLGFQWLNSNWYVYLKKSPKVLTIIKMHVDDMIMALHVIKQSQYIQTILGRFKMTNCNPVPMLLDPNVKLCKEPEDANLTKMRGVPYQTLIGSLMYAVLGTRPDISYAPLPDQLTGQL</sequence>
<evidence type="ECO:0000313" key="1">
    <source>
        <dbReference type="EMBL" id="KAJ3018917.1"/>
    </source>
</evidence>
<dbReference type="EMBL" id="JANSHE010000026">
    <property type="protein sequence ID" value="KAJ3018917.1"/>
    <property type="molecule type" value="Genomic_DNA"/>
</dbReference>
<name>A0ACC1QB49_9APHY</name>
<dbReference type="Proteomes" id="UP001144978">
    <property type="component" value="Unassembled WGS sequence"/>
</dbReference>